<name>A0A0K1YAW5_9CAUD</name>
<feature type="transmembrane region" description="Helical" evidence="1">
    <location>
        <begin position="22"/>
        <end position="41"/>
    </location>
</feature>
<evidence type="ECO:0000313" key="2">
    <source>
        <dbReference type="EMBL" id="AKY04048.1"/>
    </source>
</evidence>
<dbReference type="RefSeq" id="YP_009189009.1">
    <property type="nucleotide sequence ID" value="NC_028672.1"/>
</dbReference>
<organism evidence="2 3">
    <name type="scientific">Cronobacter phage PBES 02</name>
    <dbReference type="NCBI Taxonomy" id="1684115"/>
    <lineage>
        <taxon>Viruses</taxon>
        <taxon>Duplodnaviria</taxon>
        <taxon>Heunggongvirae</taxon>
        <taxon>Uroviricota</taxon>
        <taxon>Caudoviricetes</taxon>
        <taxon>Vequintavirinae</taxon>
        <taxon>Certrevirus</taxon>
        <taxon>Certrevirus PBES02</taxon>
    </lineage>
</organism>
<keyword evidence="1" id="KW-0472">Membrane</keyword>
<sequence length="50" mass="5844">MLIAPETFVILFIMVAMAGTRFMYWTVVFSMAYILGIIISTELSKYWGWM</sequence>
<dbReference type="GeneID" id="26523378"/>
<evidence type="ECO:0000313" key="3">
    <source>
        <dbReference type="Proteomes" id="UP000202736"/>
    </source>
</evidence>
<reference evidence="2 3" key="1">
    <citation type="submission" date="2015-07" db="EMBL/GenBank/DDBJ databases">
        <title>Complete genome of Cronobacter phage PBES 02.</title>
        <authorList>
            <person name="Myung H."/>
        </authorList>
    </citation>
    <scope>NUCLEOTIDE SEQUENCE [LARGE SCALE GENOMIC DNA]</scope>
</reference>
<keyword evidence="3" id="KW-1185">Reference proteome</keyword>
<dbReference type="EMBL" id="KT353109">
    <property type="protein sequence ID" value="AKY04048.1"/>
    <property type="molecule type" value="Genomic_DNA"/>
</dbReference>
<evidence type="ECO:0000256" key="1">
    <source>
        <dbReference type="SAM" id="Phobius"/>
    </source>
</evidence>
<dbReference type="KEGG" id="vg:26523378"/>
<protein>
    <submittedName>
        <fullName evidence="2">Uncharacterized protein</fullName>
    </submittedName>
</protein>
<keyword evidence="1" id="KW-0812">Transmembrane</keyword>
<keyword evidence="1" id="KW-1133">Transmembrane helix</keyword>
<proteinExistence type="predicted"/>
<dbReference type="Proteomes" id="UP000202736">
    <property type="component" value="Segment"/>
</dbReference>
<gene>
    <name evidence="2" type="ORF">ADU18_0148</name>
</gene>
<accession>A0A0K1YAW5</accession>